<dbReference type="InterPro" id="IPR036388">
    <property type="entry name" value="WH-like_DNA-bd_sf"/>
</dbReference>
<keyword evidence="5 6" id="KW-0804">Transcription</keyword>
<evidence type="ECO:0000259" key="7">
    <source>
        <dbReference type="Pfam" id="PF04542"/>
    </source>
</evidence>
<dbReference type="Gene3D" id="1.10.1740.10">
    <property type="match status" value="1"/>
</dbReference>
<dbReference type="GO" id="GO:0016987">
    <property type="term" value="F:sigma factor activity"/>
    <property type="evidence" value="ECO:0007669"/>
    <property type="project" value="UniProtKB-KW"/>
</dbReference>
<dbReference type="NCBIfam" id="NF009199">
    <property type="entry name" value="PRK12547.1"/>
    <property type="match status" value="1"/>
</dbReference>
<proteinExistence type="inferred from homology"/>
<sequence>MPPASFKDDLIAEMTNLRAFAVSLCGSASLADDLVQETLLRAWSKWDKFQPGTSLRAWLFTILRNIYYSNRRKSVREVQDSDGVYAQRLVVAGDQESHVDLEDFRAALTRLPPEQREVLILVGASGVSYEEAAQICGVEVGTIKSRLSRARSQLVAMLGWDGRVGGRVERKMRQAS</sequence>
<evidence type="ECO:0000313" key="10">
    <source>
        <dbReference type="Proteomes" id="UP000253529"/>
    </source>
</evidence>
<dbReference type="CDD" id="cd06171">
    <property type="entry name" value="Sigma70_r4"/>
    <property type="match status" value="1"/>
</dbReference>
<dbReference type="EMBL" id="QNRK01000057">
    <property type="protein sequence ID" value="RBP01272.1"/>
    <property type="molecule type" value="Genomic_DNA"/>
</dbReference>
<dbReference type="PROSITE" id="PS01063">
    <property type="entry name" value="SIGMA70_ECF"/>
    <property type="match status" value="1"/>
</dbReference>
<dbReference type="InterPro" id="IPR000838">
    <property type="entry name" value="RNA_pol_sigma70_ECF_CS"/>
</dbReference>
<reference evidence="9 10" key="1">
    <citation type="submission" date="2018-06" db="EMBL/GenBank/DDBJ databases">
        <title>Genomic Encyclopedia of Type Strains, Phase IV (KMG-IV): sequencing the most valuable type-strain genomes for metagenomic binning, comparative biology and taxonomic classification.</title>
        <authorList>
            <person name="Goeker M."/>
        </authorList>
    </citation>
    <scope>NUCLEOTIDE SEQUENCE [LARGE SCALE GENOMIC DNA]</scope>
    <source>
        <strain evidence="9 10">DSM 24875</strain>
    </source>
</reference>
<evidence type="ECO:0000256" key="3">
    <source>
        <dbReference type="ARBA" id="ARBA00023082"/>
    </source>
</evidence>
<dbReference type="PANTHER" id="PTHR43133:SF25">
    <property type="entry name" value="RNA POLYMERASE SIGMA FACTOR RFAY-RELATED"/>
    <property type="match status" value="1"/>
</dbReference>
<organism evidence="9 10">
    <name type="scientific">Roseiarcus fermentans</name>
    <dbReference type="NCBI Taxonomy" id="1473586"/>
    <lineage>
        <taxon>Bacteria</taxon>
        <taxon>Pseudomonadati</taxon>
        <taxon>Pseudomonadota</taxon>
        <taxon>Alphaproteobacteria</taxon>
        <taxon>Hyphomicrobiales</taxon>
        <taxon>Roseiarcaceae</taxon>
        <taxon>Roseiarcus</taxon>
    </lineage>
</organism>
<evidence type="ECO:0000256" key="6">
    <source>
        <dbReference type="RuleBase" id="RU000716"/>
    </source>
</evidence>
<evidence type="ECO:0000313" key="9">
    <source>
        <dbReference type="EMBL" id="RBP01272.1"/>
    </source>
</evidence>
<keyword evidence="10" id="KW-1185">Reference proteome</keyword>
<evidence type="ECO:0000256" key="1">
    <source>
        <dbReference type="ARBA" id="ARBA00010641"/>
    </source>
</evidence>
<dbReference type="SUPFAM" id="SSF88946">
    <property type="entry name" value="Sigma2 domain of RNA polymerase sigma factors"/>
    <property type="match status" value="1"/>
</dbReference>
<evidence type="ECO:0000259" key="8">
    <source>
        <dbReference type="Pfam" id="PF08281"/>
    </source>
</evidence>
<dbReference type="InterPro" id="IPR039425">
    <property type="entry name" value="RNA_pol_sigma-70-like"/>
</dbReference>
<dbReference type="NCBIfam" id="TIGR02937">
    <property type="entry name" value="sigma70-ECF"/>
    <property type="match status" value="1"/>
</dbReference>
<feature type="domain" description="RNA polymerase sigma-70 region 2" evidence="7">
    <location>
        <begin position="17"/>
        <end position="75"/>
    </location>
</feature>
<dbReference type="AlphaFoldDB" id="A0A366EFV7"/>
<dbReference type="OrthoDB" id="9803470at2"/>
<dbReference type="GO" id="GO:0006352">
    <property type="term" value="P:DNA-templated transcription initiation"/>
    <property type="evidence" value="ECO:0007669"/>
    <property type="project" value="InterPro"/>
</dbReference>
<dbReference type="PANTHER" id="PTHR43133">
    <property type="entry name" value="RNA POLYMERASE ECF-TYPE SIGMA FACTO"/>
    <property type="match status" value="1"/>
</dbReference>
<evidence type="ECO:0000256" key="4">
    <source>
        <dbReference type="ARBA" id="ARBA00023125"/>
    </source>
</evidence>
<keyword evidence="3 6" id="KW-0731">Sigma factor</keyword>
<comment type="caution">
    <text evidence="9">The sequence shown here is derived from an EMBL/GenBank/DDBJ whole genome shotgun (WGS) entry which is preliminary data.</text>
</comment>
<comment type="similarity">
    <text evidence="1 6">Belongs to the sigma-70 factor family. ECF subfamily.</text>
</comment>
<dbReference type="SUPFAM" id="SSF88659">
    <property type="entry name" value="Sigma3 and sigma4 domains of RNA polymerase sigma factors"/>
    <property type="match status" value="1"/>
</dbReference>
<evidence type="ECO:0000256" key="5">
    <source>
        <dbReference type="ARBA" id="ARBA00023163"/>
    </source>
</evidence>
<accession>A0A366EFV7</accession>
<dbReference type="RefSeq" id="WP_113893783.1">
    <property type="nucleotide sequence ID" value="NZ_QNRK01000057.1"/>
</dbReference>
<dbReference type="Gene3D" id="1.10.10.10">
    <property type="entry name" value="Winged helix-like DNA-binding domain superfamily/Winged helix DNA-binding domain"/>
    <property type="match status" value="1"/>
</dbReference>
<protein>
    <recommendedName>
        <fullName evidence="6">RNA polymerase sigma factor</fullName>
    </recommendedName>
</protein>
<feature type="domain" description="RNA polymerase sigma factor 70 region 4 type 2" evidence="8">
    <location>
        <begin position="102"/>
        <end position="154"/>
    </location>
</feature>
<dbReference type="InterPro" id="IPR013325">
    <property type="entry name" value="RNA_pol_sigma_r2"/>
</dbReference>
<gene>
    <name evidence="9" type="ORF">DFR50_15734</name>
</gene>
<dbReference type="InterPro" id="IPR013249">
    <property type="entry name" value="RNA_pol_sigma70_r4_t2"/>
</dbReference>
<dbReference type="GO" id="GO:0003677">
    <property type="term" value="F:DNA binding"/>
    <property type="evidence" value="ECO:0007669"/>
    <property type="project" value="UniProtKB-KW"/>
</dbReference>
<dbReference type="InterPro" id="IPR013324">
    <property type="entry name" value="RNA_pol_sigma_r3/r4-like"/>
</dbReference>
<evidence type="ECO:0000256" key="2">
    <source>
        <dbReference type="ARBA" id="ARBA00023015"/>
    </source>
</evidence>
<name>A0A366EFV7_9HYPH</name>
<dbReference type="InterPro" id="IPR014284">
    <property type="entry name" value="RNA_pol_sigma-70_dom"/>
</dbReference>
<keyword evidence="2 6" id="KW-0805">Transcription regulation</keyword>
<keyword evidence="4 6" id="KW-0238">DNA-binding</keyword>
<dbReference type="Proteomes" id="UP000253529">
    <property type="component" value="Unassembled WGS sequence"/>
</dbReference>
<dbReference type="Pfam" id="PF04542">
    <property type="entry name" value="Sigma70_r2"/>
    <property type="match status" value="1"/>
</dbReference>
<dbReference type="Pfam" id="PF08281">
    <property type="entry name" value="Sigma70_r4_2"/>
    <property type="match status" value="1"/>
</dbReference>
<dbReference type="InterPro" id="IPR007627">
    <property type="entry name" value="RNA_pol_sigma70_r2"/>
</dbReference>